<sequence>MFNFTSLSFMGGKRGKHEGTRRKGLKEFLPSWIRYVPSTDFFAKFDQKGNNIKEIVLCRIASLLPFFPSYICLNRKMQERTLLTASLFPSFKELFTSHKSASRYQEC</sequence>
<accession>A0A0F8IUH6</accession>
<gene>
    <name evidence="1" type="ORF">DU55_08195</name>
</gene>
<name>A0A0F8IUH6_METMZ</name>
<dbReference type="AlphaFoldDB" id="A0A0F8IUH6"/>
<organism evidence="1 2">
    <name type="scientific">Methanosarcina mazei</name>
    <name type="common">Methanosarcina frisia</name>
    <dbReference type="NCBI Taxonomy" id="2209"/>
    <lineage>
        <taxon>Archaea</taxon>
        <taxon>Methanobacteriati</taxon>
        <taxon>Methanobacteriota</taxon>
        <taxon>Stenosarchaea group</taxon>
        <taxon>Methanomicrobia</taxon>
        <taxon>Methanosarcinales</taxon>
        <taxon>Methanosarcinaceae</taxon>
        <taxon>Methanosarcina</taxon>
    </lineage>
</organism>
<evidence type="ECO:0000313" key="1">
    <source>
        <dbReference type="EMBL" id="KKG83069.1"/>
    </source>
</evidence>
<dbReference type="EMBL" id="JJPP01000022">
    <property type="protein sequence ID" value="KKG83069.1"/>
    <property type="molecule type" value="Genomic_DNA"/>
</dbReference>
<evidence type="ECO:0000313" key="2">
    <source>
        <dbReference type="Proteomes" id="UP000034817"/>
    </source>
</evidence>
<comment type="caution">
    <text evidence="1">The sequence shown here is derived from an EMBL/GenBank/DDBJ whole genome shotgun (WGS) entry which is preliminary data.</text>
</comment>
<proteinExistence type="predicted"/>
<reference evidence="1 2" key="1">
    <citation type="journal article" date="2015" name="ISME J.">
        <title>Genomic and phenotypic differentiation among Methanosarcina mazei populations from Columbia River sediment.</title>
        <authorList>
            <person name="Youngblut N.D."/>
            <person name="Wirth J.S."/>
            <person name="Henriksen J.R."/>
            <person name="Smith M."/>
            <person name="Simon H."/>
            <person name="Metcalf W.W."/>
            <person name="Whitaker R.J."/>
        </authorList>
    </citation>
    <scope>NUCLEOTIDE SEQUENCE [LARGE SCALE GENOMIC DNA]</scope>
    <source>
        <strain evidence="1 2">3.H.A.2.4</strain>
    </source>
</reference>
<dbReference type="Proteomes" id="UP000034817">
    <property type="component" value="Unassembled WGS sequence"/>
</dbReference>
<dbReference type="PATRIC" id="fig|2209.72.peg.1779"/>
<protein>
    <submittedName>
        <fullName evidence="1">Uncharacterized protein</fullName>
    </submittedName>
</protein>